<feature type="region of interest" description="Disordered" evidence="1">
    <location>
        <begin position="38"/>
        <end position="59"/>
    </location>
</feature>
<dbReference type="AlphaFoldDB" id="A0A0X3VCU3"/>
<gene>
    <name evidence="2" type="ORF">ADL12_09715</name>
</gene>
<proteinExistence type="predicted"/>
<feature type="region of interest" description="Disordered" evidence="1">
    <location>
        <begin position="1"/>
        <end position="23"/>
    </location>
</feature>
<dbReference type="Proteomes" id="UP000053923">
    <property type="component" value="Unassembled WGS sequence"/>
</dbReference>
<evidence type="ECO:0000256" key="1">
    <source>
        <dbReference type="SAM" id="MobiDB-lite"/>
    </source>
</evidence>
<reference evidence="3" key="1">
    <citation type="submission" date="2015-10" db="EMBL/GenBank/DDBJ databases">
        <authorList>
            <person name="Ju K.-S."/>
            <person name="Doroghazi J.R."/>
            <person name="Metcalf W.W."/>
        </authorList>
    </citation>
    <scope>NUCLEOTIDE SEQUENCE [LARGE SCALE GENOMIC DNA]</scope>
    <source>
        <strain evidence="3">NRRL 3151</strain>
    </source>
</reference>
<evidence type="ECO:0000313" key="2">
    <source>
        <dbReference type="EMBL" id="KUL42631.1"/>
    </source>
</evidence>
<dbReference type="RefSeq" id="WP_062700607.1">
    <property type="nucleotide sequence ID" value="NZ_LLZG01000051.1"/>
</dbReference>
<name>A0A0X3VCU3_9ACTN</name>
<evidence type="ECO:0000313" key="3">
    <source>
        <dbReference type="Proteomes" id="UP000053923"/>
    </source>
</evidence>
<protein>
    <submittedName>
        <fullName evidence="2">Uncharacterized protein</fullName>
    </submittedName>
</protein>
<organism evidence="2 3">
    <name type="scientific">Streptomyces regalis</name>
    <dbReference type="NCBI Taxonomy" id="68262"/>
    <lineage>
        <taxon>Bacteria</taxon>
        <taxon>Bacillati</taxon>
        <taxon>Actinomycetota</taxon>
        <taxon>Actinomycetes</taxon>
        <taxon>Kitasatosporales</taxon>
        <taxon>Streptomycetaceae</taxon>
        <taxon>Streptomyces</taxon>
    </lineage>
</organism>
<keyword evidence="3" id="KW-1185">Reference proteome</keyword>
<sequence length="59" mass="6192">MDDPVACGGRRAQEAGDEGCGDGDAEIKRMFVEAEGWGSPAASLEHWRTARGSPDGAAW</sequence>
<comment type="caution">
    <text evidence="2">The sequence shown here is derived from an EMBL/GenBank/DDBJ whole genome shotgun (WGS) entry which is preliminary data.</text>
</comment>
<dbReference type="EMBL" id="LLZG01000051">
    <property type="protein sequence ID" value="KUL42631.1"/>
    <property type="molecule type" value="Genomic_DNA"/>
</dbReference>
<accession>A0A0X3VCU3</accession>